<gene>
    <name evidence="1" type="ORF">ACFQ1S_01305</name>
</gene>
<keyword evidence="2" id="KW-1185">Reference proteome</keyword>
<organism evidence="1 2">
    <name type="scientific">Kibdelosporangium lantanae</name>
    <dbReference type="NCBI Taxonomy" id="1497396"/>
    <lineage>
        <taxon>Bacteria</taxon>
        <taxon>Bacillati</taxon>
        <taxon>Actinomycetota</taxon>
        <taxon>Actinomycetes</taxon>
        <taxon>Pseudonocardiales</taxon>
        <taxon>Pseudonocardiaceae</taxon>
        <taxon>Kibdelosporangium</taxon>
    </lineage>
</organism>
<name>A0ABW3M0W2_9PSEU</name>
<evidence type="ECO:0000313" key="2">
    <source>
        <dbReference type="Proteomes" id="UP001597045"/>
    </source>
</evidence>
<dbReference type="Proteomes" id="UP001597045">
    <property type="component" value="Unassembled WGS sequence"/>
</dbReference>
<dbReference type="EMBL" id="JBHTIS010000034">
    <property type="protein sequence ID" value="MFD1044325.1"/>
    <property type="molecule type" value="Genomic_DNA"/>
</dbReference>
<evidence type="ECO:0000313" key="1">
    <source>
        <dbReference type="EMBL" id="MFD1044325.1"/>
    </source>
</evidence>
<accession>A0ABW3M0W2</accession>
<proteinExistence type="predicted"/>
<comment type="caution">
    <text evidence="1">The sequence shown here is derived from an EMBL/GenBank/DDBJ whole genome shotgun (WGS) entry which is preliminary data.</text>
</comment>
<sequence>MNFFEDVLLTGTVSGVDAGAGPEVVARVLGPDHAREVTAHRLSYHYDLVEFFWYKRPRGLGYQDGTFTVQAHRLDNPPSLPDLDLVPDGDPTYGYQRYFLPSSEMTVVTDAETGTIHSISPGTPRPTTAPKPLLQSMKHVLTLTPADRTKWLSAKGFSNTEWESRCRVITAHTLTRTPLANRDAWATFATWAWRQLAPTQAAAEIAKLLAGLENHFVGEYPSMPAAAEIVQNCLTHVTDRMSLVDKKLIDAAMLHRHALADTVELDRWWAARTDIPTATLPQLSQV</sequence>
<reference evidence="2" key="1">
    <citation type="journal article" date="2019" name="Int. J. Syst. Evol. Microbiol.">
        <title>The Global Catalogue of Microorganisms (GCM) 10K type strain sequencing project: providing services to taxonomists for standard genome sequencing and annotation.</title>
        <authorList>
            <consortium name="The Broad Institute Genomics Platform"/>
            <consortium name="The Broad Institute Genome Sequencing Center for Infectious Disease"/>
            <person name="Wu L."/>
            <person name="Ma J."/>
        </authorList>
    </citation>
    <scope>NUCLEOTIDE SEQUENCE [LARGE SCALE GENOMIC DNA]</scope>
    <source>
        <strain evidence="2">JCM 31486</strain>
    </source>
</reference>
<protein>
    <submittedName>
        <fullName evidence="1">Uncharacterized protein</fullName>
    </submittedName>
</protein>